<sequence length="353" mass="39090">MSLSINTTKIVKVPFPPSVSVDEIIQIHLKNGIKTSKSWKSEPEYVKNYYKQISKEVKKLFKKIVPCFINKFGTSNQVGTNDVSLEISPPIDQNSPETIYSSHQFVNIRPINQISPDNACYNSLFMNIEQNSLGTTCYNPPLSNSPDAIYSSHRSVNMNKGQNSLDATNSNLPVDQFPLGITFPDPSNMEQITTGITSYNSPFTTVLGITHVNSPPSNYLKTIYSSQNSPDATNSNLPVDQFPLGITFPDPSNMDQISTGITCYNSPFTNVLGITHVNSPPSNSFNTIYSDQNSPDADPLMVQNPLKITFLDPSMNQISPGNDCYNSLLMNSDKNTTYSDYPLLNIDQTLNQL</sequence>
<proteinExistence type="predicted"/>
<organism evidence="1 2">
    <name type="scientific">Diversispora eburnea</name>
    <dbReference type="NCBI Taxonomy" id="1213867"/>
    <lineage>
        <taxon>Eukaryota</taxon>
        <taxon>Fungi</taxon>
        <taxon>Fungi incertae sedis</taxon>
        <taxon>Mucoromycota</taxon>
        <taxon>Glomeromycotina</taxon>
        <taxon>Glomeromycetes</taxon>
        <taxon>Diversisporales</taxon>
        <taxon>Diversisporaceae</taxon>
        <taxon>Diversispora</taxon>
    </lineage>
</organism>
<evidence type="ECO:0000313" key="1">
    <source>
        <dbReference type="EMBL" id="CAG8593985.1"/>
    </source>
</evidence>
<accession>A0A9N9CAC3</accession>
<reference evidence="1" key="1">
    <citation type="submission" date="2021-06" db="EMBL/GenBank/DDBJ databases">
        <authorList>
            <person name="Kallberg Y."/>
            <person name="Tangrot J."/>
            <person name="Rosling A."/>
        </authorList>
    </citation>
    <scope>NUCLEOTIDE SEQUENCE</scope>
    <source>
        <strain evidence="1">AZ414A</strain>
    </source>
</reference>
<evidence type="ECO:0000313" key="2">
    <source>
        <dbReference type="Proteomes" id="UP000789706"/>
    </source>
</evidence>
<protein>
    <submittedName>
        <fullName evidence="1">3502_t:CDS:1</fullName>
    </submittedName>
</protein>
<dbReference type="Proteomes" id="UP000789706">
    <property type="component" value="Unassembled WGS sequence"/>
</dbReference>
<dbReference type="EMBL" id="CAJVPK010001645">
    <property type="protein sequence ID" value="CAG8593985.1"/>
    <property type="molecule type" value="Genomic_DNA"/>
</dbReference>
<gene>
    <name evidence="1" type="ORF">DEBURN_LOCUS9197</name>
</gene>
<name>A0A9N9CAC3_9GLOM</name>
<comment type="caution">
    <text evidence="1">The sequence shown here is derived from an EMBL/GenBank/DDBJ whole genome shotgun (WGS) entry which is preliminary data.</text>
</comment>
<keyword evidence="2" id="KW-1185">Reference proteome</keyword>
<dbReference type="AlphaFoldDB" id="A0A9N9CAC3"/>
<dbReference type="OrthoDB" id="6247875at2759"/>